<reference evidence="2" key="1">
    <citation type="journal article" date="2019" name="Int. J. Syst. Evol. Microbiol.">
        <title>The Global Catalogue of Microorganisms (GCM) 10K type strain sequencing project: providing services to taxonomists for standard genome sequencing and annotation.</title>
        <authorList>
            <consortium name="The Broad Institute Genomics Platform"/>
            <consortium name="The Broad Institute Genome Sequencing Center for Infectious Disease"/>
            <person name="Wu L."/>
            <person name="Ma J."/>
        </authorList>
    </citation>
    <scope>NUCLEOTIDE SEQUENCE [LARGE SCALE GENOMIC DNA]</scope>
    <source>
        <strain evidence="2">JCM 16373</strain>
    </source>
</reference>
<evidence type="ECO:0000313" key="1">
    <source>
        <dbReference type="EMBL" id="GAA2639502.1"/>
    </source>
</evidence>
<evidence type="ECO:0000313" key="2">
    <source>
        <dbReference type="Proteomes" id="UP001501447"/>
    </source>
</evidence>
<comment type="caution">
    <text evidence="1">The sequence shown here is derived from an EMBL/GenBank/DDBJ whole genome shotgun (WGS) entry which is preliminary data.</text>
</comment>
<accession>A0ABP6DA15</accession>
<organism evidence="1 2">
    <name type="scientific">Streptomyces axinellae</name>
    <dbReference type="NCBI Taxonomy" id="552788"/>
    <lineage>
        <taxon>Bacteria</taxon>
        <taxon>Bacillati</taxon>
        <taxon>Actinomycetota</taxon>
        <taxon>Actinomycetes</taxon>
        <taxon>Kitasatosporales</taxon>
        <taxon>Streptomycetaceae</taxon>
        <taxon>Streptomyces</taxon>
    </lineage>
</organism>
<sequence length="108" mass="11453">MDPALTDLWAGRFVAQLAGPSAELIATGSGVILRDVATGSQAWTEPAGGGWTVHQHGPLQLWDQVEDALMTWQRHGAPGLTEFGMTVTFESQAVWLGHPHGPSCPLPA</sequence>
<proteinExistence type="predicted"/>
<name>A0ABP6DA15_9ACTN</name>
<gene>
    <name evidence="1" type="ORF">GCM10009863_65640</name>
</gene>
<protein>
    <submittedName>
        <fullName evidence="1">Uncharacterized protein</fullName>
    </submittedName>
</protein>
<dbReference type="Proteomes" id="UP001501447">
    <property type="component" value="Unassembled WGS sequence"/>
</dbReference>
<keyword evidence="2" id="KW-1185">Reference proteome</keyword>
<dbReference type="EMBL" id="BAAARJ010000035">
    <property type="protein sequence ID" value="GAA2639502.1"/>
    <property type="molecule type" value="Genomic_DNA"/>
</dbReference>